<evidence type="ECO:0000313" key="12">
    <source>
        <dbReference type="Proteomes" id="UP000317650"/>
    </source>
</evidence>
<comment type="subcellular location">
    <subcellularLocation>
        <location evidence="1 7">Membrane</location>
        <topology evidence="1 7">Single-pass type I membrane protein</topology>
    </subcellularLocation>
</comment>
<keyword evidence="4 9" id="KW-0732">Signal</keyword>
<dbReference type="EMBL" id="PYDT01000001">
    <property type="protein sequence ID" value="THU74100.1"/>
    <property type="molecule type" value="Genomic_DNA"/>
</dbReference>
<dbReference type="GO" id="GO:0016020">
    <property type="term" value="C:membrane"/>
    <property type="evidence" value="ECO:0007669"/>
    <property type="project" value="UniProtKB-SubCell"/>
</dbReference>
<accession>A0A4S8KFL8</accession>
<keyword evidence="12" id="KW-1185">Reference proteome</keyword>
<keyword evidence="3 7" id="KW-0812">Transmembrane</keyword>
<dbReference type="PANTHER" id="PTHR22811">
    <property type="entry name" value="TRANSMEMBRANE EMP24 DOMAIN-CONTAINING PROTEIN"/>
    <property type="match status" value="1"/>
</dbReference>
<evidence type="ECO:0000256" key="4">
    <source>
        <dbReference type="ARBA" id="ARBA00022729"/>
    </source>
</evidence>
<evidence type="ECO:0000256" key="5">
    <source>
        <dbReference type="ARBA" id="ARBA00022989"/>
    </source>
</evidence>
<comment type="caution">
    <text evidence="11">The sequence shown here is derived from an EMBL/GenBank/DDBJ whole genome shotgun (WGS) entry which is preliminary data.</text>
</comment>
<dbReference type="InterPro" id="IPR015720">
    <property type="entry name" value="Emp24-like"/>
</dbReference>
<evidence type="ECO:0000313" key="11">
    <source>
        <dbReference type="EMBL" id="THU74100.1"/>
    </source>
</evidence>
<reference evidence="11 12" key="1">
    <citation type="journal article" date="2019" name="Nat. Plants">
        <title>Genome sequencing of Musa balbisiana reveals subgenome evolution and function divergence in polyploid bananas.</title>
        <authorList>
            <person name="Yao X."/>
        </authorList>
    </citation>
    <scope>NUCLEOTIDE SEQUENCE [LARGE SCALE GENOMIC DNA]</scope>
    <source>
        <strain evidence="12">cv. DH-PKW</strain>
        <tissue evidence="11">Leaves</tissue>
    </source>
</reference>
<dbReference type="Proteomes" id="UP000317650">
    <property type="component" value="Chromosome 4"/>
</dbReference>
<proteinExistence type="inferred from homology"/>
<name>A0A4S8KFL8_MUSBA</name>
<feature type="chain" id="PRO_5020257164" description="GOLD domain-containing protein" evidence="9">
    <location>
        <begin position="30"/>
        <end position="278"/>
    </location>
</feature>
<evidence type="ECO:0000256" key="7">
    <source>
        <dbReference type="RuleBase" id="RU003827"/>
    </source>
</evidence>
<dbReference type="PROSITE" id="PS51257">
    <property type="entry name" value="PROKAR_LIPOPROTEIN"/>
    <property type="match status" value="1"/>
</dbReference>
<dbReference type="Pfam" id="PF01105">
    <property type="entry name" value="EMP24_GP25L"/>
    <property type="match status" value="1"/>
</dbReference>
<comment type="similarity">
    <text evidence="2 7">Belongs to the EMP24/GP25L family.</text>
</comment>
<keyword evidence="6 8" id="KW-0472">Membrane</keyword>
<evidence type="ECO:0000256" key="1">
    <source>
        <dbReference type="ARBA" id="ARBA00004479"/>
    </source>
</evidence>
<feature type="transmembrane region" description="Helical" evidence="8">
    <location>
        <begin position="243"/>
        <end position="265"/>
    </location>
</feature>
<evidence type="ECO:0000256" key="3">
    <source>
        <dbReference type="ARBA" id="ARBA00022692"/>
    </source>
</evidence>
<protein>
    <recommendedName>
        <fullName evidence="10">GOLD domain-containing protein</fullName>
    </recommendedName>
</protein>
<gene>
    <name evidence="11" type="ORF">C4D60_Mb04t29790</name>
</gene>
<dbReference type="AlphaFoldDB" id="A0A4S8KFL8"/>
<feature type="domain" description="GOLD" evidence="10">
    <location>
        <begin position="99"/>
        <end position="186"/>
    </location>
</feature>
<sequence length="278" mass="31533">MEKRQRWIGLAEVFLIVGLLLSCPRRLSALSVTVNDLECVYEFVPYEGDTVSGNFVVVDHDIFWGSDHPGIDLIVFLIVGLLLSCPRRLSALSVTVNDLECVYEFVPYEGDTVSGNFVVVDHDIFWGSDHPGIDLIVTSPAGNTVHTMKGTSGDKFDFKAPRAGMYKFCFHNPNRTPETVSFYIHVGHIPNEHDLAKDEHLDPINVKIAQLREALESVTAEQRYLKAREARHRHTNESTRKRLTFYTVMEYLVLACASGLQVVYIRRLFNRSVAYNRV</sequence>
<evidence type="ECO:0000256" key="8">
    <source>
        <dbReference type="SAM" id="Phobius"/>
    </source>
</evidence>
<feature type="signal peptide" evidence="9">
    <location>
        <begin position="1"/>
        <end position="29"/>
    </location>
</feature>
<evidence type="ECO:0000256" key="6">
    <source>
        <dbReference type="ARBA" id="ARBA00023136"/>
    </source>
</evidence>
<dbReference type="STRING" id="52838.A0A4S8KFL8"/>
<evidence type="ECO:0000259" key="10">
    <source>
        <dbReference type="PROSITE" id="PS50866"/>
    </source>
</evidence>
<dbReference type="PROSITE" id="PS50866">
    <property type="entry name" value="GOLD"/>
    <property type="match status" value="1"/>
</dbReference>
<keyword evidence="5 8" id="KW-1133">Transmembrane helix</keyword>
<evidence type="ECO:0000256" key="9">
    <source>
        <dbReference type="SAM" id="SignalP"/>
    </source>
</evidence>
<organism evidence="11 12">
    <name type="scientific">Musa balbisiana</name>
    <name type="common">Banana</name>
    <dbReference type="NCBI Taxonomy" id="52838"/>
    <lineage>
        <taxon>Eukaryota</taxon>
        <taxon>Viridiplantae</taxon>
        <taxon>Streptophyta</taxon>
        <taxon>Embryophyta</taxon>
        <taxon>Tracheophyta</taxon>
        <taxon>Spermatophyta</taxon>
        <taxon>Magnoliopsida</taxon>
        <taxon>Liliopsida</taxon>
        <taxon>Zingiberales</taxon>
        <taxon>Musaceae</taxon>
        <taxon>Musa</taxon>
    </lineage>
</organism>
<dbReference type="InterPro" id="IPR009038">
    <property type="entry name" value="GOLD_dom"/>
</dbReference>
<evidence type="ECO:0000256" key="2">
    <source>
        <dbReference type="ARBA" id="ARBA00007104"/>
    </source>
</evidence>
<dbReference type="SMART" id="SM01190">
    <property type="entry name" value="EMP24_GP25L"/>
    <property type="match status" value="1"/>
</dbReference>